<protein>
    <submittedName>
        <fullName evidence="1">Uncharacterized protein</fullName>
    </submittedName>
</protein>
<organism evidence="1 2">
    <name type="scientific">Hypoxylon rubiginosum</name>
    <dbReference type="NCBI Taxonomy" id="110542"/>
    <lineage>
        <taxon>Eukaryota</taxon>
        <taxon>Fungi</taxon>
        <taxon>Dikarya</taxon>
        <taxon>Ascomycota</taxon>
        <taxon>Pezizomycotina</taxon>
        <taxon>Sordariomycetes</taxon>
        <taxon>Xylariomycetidae</taxon>
        <taxon>Xylariales</taxon>
        <taxon>Hypoxylaceae</taxon>
        <taxon>Hypoxylon</taxon>
    </lineage>
</organism>
<dbReference type="EMBL" id="MU393460">
    <property type="protein sequence ID" value="KAI4866327.1"/>
    <property type="molecule type" value="Genomic_DNA"/>
</dbReference>
<dbReference type="Proteomes" id="UP001497700">
    <property type="component" value="Unassembled WGS sequence"/>
</dbReference>
<comment type="caution">
    <text evidence="1">The sequence shown here is derived from an EMBL/GenBank/DDBJ whole genome shotgun (WGS) entry which is preliminary data.</text>
</comment>
<name>A0ACB9Z4U6_9PEZI</name>
<evidence type="ECO:0000313" key="1">
    <source>
        <dbReference type="EMBL" id="KAI4866327.1"/>
    </source>
</evidence>
<gene>
    <name evidence="1" type="ORF">F4820DRAFT_447166</name>
</gene>
<keyword evidence="2" id="KW-1185">Reference proteome</keyword>
<sequence>MKGPASALCVFLLAATALAAPVAVNKHASQSDAPTNVPTNVREATQQTQQIQQTHARPEPKTLLSLFAPSRVSIEKHPKFLIAEDGRRIQLPDNLAGAKSWETPNVLHFLTSLTHHKKQSPFPESSIMKEETSASMAETEPQETIVELETKAERESWTYIPYISKDNVLRFRCVRKAADTVILAVPMVAALAILLTLGIAVRYTIRAFGTCRHGAIRLEDEERPTPIRSLSVACRSCTIQSASKPDSSYGIVDEKSEET</sequence>
<accession>A0ACB9Z4U6</accession>
<proteinExistence type="predicted"/>
<reference evidence="1 2" key="1">
    <citation type="journal article" date="2022" name="New Phytol.">
        <title>Ecological generalism drives hyperdiversity of secondary metabolite gene clusters in xylarialean endophytes.</title>
        <authorList>
            <person name="Franco M.E.E."/>
            <person name="Wisecaver J.H."/>
            <person name="Arnold A.E."/>
            <person name="Ju Y.M."/>
            <person name="Slot J.C."/>
            <person name="Ahrendt S."/>
            <person name="Moore L.P."/>
            <person name="Eastman K.E."/>
            <person name="Scott K."/>
            <person name="Konkel Z."/>
            <person name="Mondo S.J."/>
            <person name="Kuo A."/>
            <person name="Hayes R.D."/>
            <person name="Haridas S."/>
            <person name="Andreopoulos B."/>
            <person name="Riley R."/>
            <person name="LaButti K."/>
            <person name="Pangilinan J."/>
            <person name="Lipzen A."/>
            <person name="Amirebrahimi M."/>
            <person name="Yan J."/>
            <person name="Adam C."/>
            <person name="Keymanesh K."/>
            <person name="Ng V."/>
            <person name="Louie K."/>
            <person name="Northen T."/>
            <person name="Drula E."/>
            <person name="Henrissat B."/>
            <person name="Hsieh H.M."/>
            <person name="Youens-Clark K."/>
            <person name="Lutzoni F."/>
            <person name="Miadlikowska J."/>
            <person name="Eastwood D.C."/>
            <person name="Hamelin R.C."/>
            <person name="Grigoriev I.V."/>
            <person name="U'Ren J.M."/>
        </authorList>
    </citation>
    <scope>NUCLEOTIDE SEQUENCE [LARGE SCALE GENOMIC DNA]</scope>
    <source>
        <strain evidence="1 2">CBS 119005</strain>
    </source>
</reference>
<evidence type="ECO:0000313" key="2">
    <source>
        <dbReference type="Proteomes" id="UP001497700"/>
    </source>
</evidence>